<evidence type="ECO:0000313" key="2">
    <source>
        <dbReference type="EMBL" id="KUJ18624.1"/>
    </source>
</evidence>
<dbReference type="GeneID" id="28831695"/>
<feature type="region of interest" description="Disordered" evidence="1">
    <location>
        <begin position="268"/>
        <end position="339"/>
    </location>
</feature>
<feature type="compositionally biased region" description="Polar residues" evidence="1">
    <location>
        <begin position="274"/>
        <end position="287"/>
    </location>
</feature>
<dbReference type="InParanoid" id="A0A194XEQ6"/>
<proteinExistence type="predicted"/>
<dbReference type="RefSeq" id="XP_018072979.1">
    <property type="nucleotide sequence ID" value="XM_018221969.1"/>
</dbReference>
<feature type="region of interest" description="Disordered" evidence="1">
    <location>
        <begin position="81"/>
        <end position="101"/>
    </location>
</feature>
<dbReference type="EMBL" id="KQ947412">
    <property type="protein sequence ID" value="KUJ18624.1"/>
    <property type="molecule type" value="Genomic_DNA"/>
</dbReference>
<protein>
    <submittedName>
        <fullName evidence="2">Uncharacterized protein</fullName>
    </submittedName>
</protein>
<sequence length="375" mass="42675">MVDGRCALYFREIEGEWQSEWFMLGEDGGGEAGEPPMDDCIQIHSVRRARPRPELDWRVLHFYPPLRLSFLPPSKVHLHLHPSASNRDPSKTRPAPAAPAPAKVKLKLIHGHPSSSQRDLELCIFLQTARLPDYQTFAYKVQVVPTRPKRGLYPPSSHRSAVASHRIASHRIIDRHCHLPFALLLLLLLLHSYLGPSHLQPNEKRRTNSKRNTLPTSKKRPCREKDQIEHIQIQDQIQVRVSESRTDIIRCLSIQSQSAGPVEIFTSRPAAHPQTRQSRFSSVSPFHSFTPPPTLSRISSPRPRFHPTPKTPISQSQFIPSRSFLSNPNPRRSSSSVGPTTTTLFNSFDLLRRQTFLFPPFLGIRSTFIHPSCNE</sequence>
<feature type="region of interest" description="Disordered" evidence="1">
    <location>
        <begin position="198"/>
        <end position="227"/>
    </location>
</feature>
<dbReference type="AlphaFoldDB" id="A0A194XEQ6"/>
<evidence type="ECO:0000256" key="1">
    <source>
        <dbReference type="SAM" id="MobiDB-lite"/>
    </source>
</evidence>
<accession>A0A194XEQ6</accession>
<dbReference type="KEGG" id="psco:LY89DRAFT_774492"/>
<dbReference type="Proteomes" id="UP000070700">
    <property type="component" value="Unassembled WGS sequence"/>
</dbReference>
<gene>
    <name evidence="2" type="ORF">LY89DRAFT_774492</name>
</gene>
<evidence type="ECO:0000313" key="3">
    <source>
        <dbReference type="Proteomes" id="UP000070700"/>
    </source>
</evidence>
<keyword evidence="3" id="KW-1185">Reference proteome</keyword>
<feature type="compositionally biased region" description="Low complexity" evidence="1">
    <location>
        <begin position="320"/>
        <end position="336"/>
    </location>
</feature>
<reference evidence="2 3" key="1">
    <citation type="submission" date="2015-10" db="EMBL/GenBank/DDBJ databases">
        <title>Full genome of DAOMC 229536 Phialocephala scopiformis, a fungal endophyte of spruce producing the potent anti-insectan compound rugulosin.</title>
        <authorList>
            <consortium name="DOE Joint Genome Institute"/>
            <person name="Walker A.K."/>
            <person name="Frasz S.L."/>
            <person name="Seifert K.A."/>
            <person name="Miller J.D."/>
            <person name="Mondo S.J."/>
            <person name="Labutti K."/>
            <person name="Lipzen A."/>
            <person name="Dockter R."/>
            <person name="Kennedy M."/>
            <person name="Grigoriev I.V."/>
            <person name="Spatafora J.W."/>
        </authorList>
    </citation>
    <scope>NUCLEOTIDE SEQUENCE [LARGE SCALE GENOMIC DNA]</scope>
    <source>
        <strain evidence="2 3">CBS 120377</strain>
    </source>
</reference>
<name>A0A194XEQ6_MOLSC</name>
<organism evidence="2 3">
    <name type="scientific">Mollisia scopiformis</name>
    <name type="common">Conifer needle endophyte fungus</name>
    <name type="synonym">Phialocephala scopiformis</name>
    <dbReference type="NCBI Taxonomy" id="149040"/>
    <lineage>
        <taxon>Eukaryota</taxon>
        <taxon>Fungi</taxon>
        <taxon>Dikarya</taxon>
        <taxon>Ascomycota</taxon>
        <taxon>Pezizomycotina</taxon>
        <taxon>Leotiomycetes</taxon>
        <taxon>Helotiales</taxon>
        <taxon>Mollisiaceae</taxon>
        <taxon>Mollisia</taxon>
    </lineage>
</organism>